<name>A0A3S5AJU0_9PLAT</name>
<proteinExistence type="predicted"/>
<gene>
    <name evidence="1" type="ORF">PXEA_LOCUS15420</name>
</gene>
<dbReference type="Proteomes" id="UP000784294">
    <property type="component" value="Unassembled WGS sequence"/>
</dbReference>
<comment type="caution">
    <text evidence="1">The sequence shown here is derived from an EMBL/GenBank/DDBJ whole genome shotgun (WGS) entry which is preliminary data.</text>
</comment>
<evidence type="ECO:0000313" key="1">
    <source>
        <dbReference type="EMBL" id="VEL21980.1"/>
    </source>
</evidence>
<keyword evidence="2" id="KW-1185">Reference proteome</keyword>
<reference evidence="1" key="1">
    <citation type="submission" date="2018-11" db="EMBL/GenBank/DDBJ databases">
        <authorList>
            <consortium name="Pathogen Informatics"/>
        </authorList>
    </citation>
    <scope>NUCLEOTIDE SEQUENCE</scope>
</reference>
<organism evidence="1 2">
    <name type="scientific">Protopolystoma xenopodis</name>
    <dbReference type="NCBI Taxonomy" id="117903"/>
    <lineage>
        <taxon>Eukaryota</taxon>
        <taxon>Metazoa</taxon>
        <taxon>Spiralia</taxon>
        <taxon>Lophotrochozoa</taxon>
        <taxon>Platyhelminthes</taxon>
        <taxon>Monogenea</taxon>
        <taxon>Polyopisthocotylea</taxon>
        <taxon>Polystomatidea</taxon>
        <taxon>Polystomatidae</taxon>
        <taxon>Protopolystoma</taxon>
    </lineage>
</organism>
<protein>
    <submittedName>
        <fullName evidence="1">Uncharacterized protein</fullName>
    </submittedName>
</protein>
<accession>A0A3S5AJU0</accession>
<dbReference type="EMBL" id="CAAALY010054075">
    <property type="protein sequence ID" value="VEL21980.1"/>
    <property type="molecule type" value="Genomic_DNA"/>
</dbReference>
<sequence length="105" mass="12114">MSSGINFASEKDLSTAYLRSFSENKRGHHLEEESNQTKRLPANIRLDDQMYQLFLGLPLDTRQLLSASAGVFATLTMIRFVLSDWMPVWLFQLDSTRKACKRCRI</sequence>
<dbReference type="AlphaFoldDB" id="A0A3S5AJU0"/>
<evidence type="ECO:0000313" key="2">
    <source>
        <dbReference type="Proteomes" id="UP000784294"/>
    </source>
</evidence>